<keyword evidence="9 11" id="KW-0234">DNA repair</keyword>
<evidence type="ECO:0000256" key="11">
    <source>
        <dbReference type="HAMAP-Rule" id="MF_01588"/>
    </source>
</evidence>
<protein>
    <recommendedName>
        <fullName evidence="11 12">DNA ligase</fullName>
        <ecNumber evidence="11 12">6.5.1.2</ecNumber>
    </recommendedName>
    <alternativeName>
        <fullName evidence="11">Polydeoxyribonucleotide synthase [NAD(+)]</fullName>
    </alternativeName>
</protein>
<dbReference type="Gene3D" id="2.40.50.140">
    <property type="entry name" value="Nucleic acid-binding proteins"/>
    <property type="match status" value="1"/>
</dbReference>
<dbReference type="InterPro" id="IPR018239">
    <property type="entry name" value="DNA_ligase_AS"/>
</dbReference>
<dbReference type="CDD" id="cd17748">
    <property type="entry name" value="BRCT_DNA_ligase_like"/>
    <property type="match status" value="1"/>
</dbReference>
<dbReference type="PANTHER" id="PTHR23389">
    <property type="entry name" value="CHROMOSOME TRANSMISSION FIDELITY FACTOR 18"/>
    <property type="match status" value="1"/>
</dbReference>
<feature type="binding site" evidence="11">
    <location>
        <position position="296"/>
    </location>
    <ligand>
        <name>NAD(+)</name>
        <dbReference type="ChEBI" id="CHEBI:57540"/>
    </ligand>
</feature>
<evidence type="ECO:0000256" key="9">
    <source>
        <dbReference type="ARBA" id="ARBA00023204"/>
    </source>
</evidence>
<feature type="binding site" evidence="11">
    <location>
        <begin position="85"/>
        <end position="86"/>
    </location>
    <ligand>
        <name>NAD(+)</name>
        <dbReference type="ChEBI" id="CHEBI:57540"/>
    </ligand>
</feature>
<dbReference type="FunFam" id="1.10.150.20:FF:000006">
    <property type="entry name" value="DNA ligase"/>
    <property type="match status" value="1"/>
</dbReference>
<evidence type="ECO:0000313" key="14">
    <source>
        <dbReference type="EMBL" id="AMW04343.1"/>
    </source>
</evidence>
<feature type="binding site" evidence="11">
    <location>
        <begin position="36"/>
        <end position="40"/>
    </location>
    <ligand>
        <name>NAD(+)</name>
        <dbReference type="ChEBI" id="CHEBI:57540"/>
    </ligand>
</feature>
<dbReference type="GO" id="GO:0003911">
    <property type="term" value="F:DNA ligase (NAD+) activity"/>
    <property type="evidence" value="ECO:0007669"/>
    <property type="project" value="UniProtKB-UniRule"/>
</dbReference>
<dbReference type="GO" id="GO:0006281">
    <property type="term" value="P:DNA repair"/>
    <property type="evidence" value="ECO:0007669"/>
    <property type="project" value="UniProtKB-KW"/>
</dbReference>
<evidence type="ECO:0000256" key="4">
    <source>
        <dbReference type="ARBA" id="ARBA00022723"/>
    </source>
</evidence>
<dbReference type="SUPFAM" id="SSF47781">
    <property type="entry name" value="RuvA domain 2-like"/>
    <property type="match status" value="1"/>
</dbReference>
<evidence type="ECO:0000256" key="1">
    <source>
        <dbReference type="ARBA" id="ARBA00004067"/>
    </source>
</evidence>
<evidence type="ECO:0000256" key="10">
    <source>
        <dbReference type="ARBA" id="ARBA00034005"/>
    </source>
</evidence>
<dbReference type="Gene3D" id="3.40.50.10190">
    <property type="entry name" value="BRCT domain"/>
    <property type="match status" value="1"/>
</dbReference>
<dbReference type="InterPro" id="IPR001679">
    <property type="entry name" value="DNA_ligase"/>
</dbReference>
<comment type="function">
    <text evidence="1 11">DNA ligase that catalyzes the formation of phosphodiester linkages between 5'-phosphoryl and 3'-hydroxyl groups in double-stranded DNA using NAD as a coenzyme and as the energy source for the reaction. It is essential for DNA replication and repair of damaged DNA.</text>
</comment>
<dbReference type="FunFam" id="3.30.470.30:FF:000001">
    <property type="entry name" value="DNA ligase"/>
    <property type="match status" value="1"/>
</dbReference>
<dbReference type="Pfam" id="PF03120">
    <property type="entry name" value="OB_DNA_ligase"/>
    <property type="match status" value="1"/>
</dbReference>
<name>A0A143BI98_9BACT</name>
<evidence type="ECO:0000256" key="2">
    <source>
        <dbReference type="ARBA" id="ARBA00022598"/>
    </source>
</evidence>
<feature type="binding site" evidence="11">
    <location>
        <position position="141"/>
    </location>
    <ligand>
        <name>NAD(+)</name>
        <dbReference type="ChEBI" id="CHEBI:57540"/>
    </ligand>
</feature>
<evidence type="ECO:0000256" key="12">
    <source>
        <dbReference type="RuleBase" id="RU000618"/>
    </source>
</evidence>
<dbReference type="SMART" id="SM00532">
    <property type="entry name" value="LIGANc"/>
    <property type="match status" value="1"/>
</dbReference>
<dbReference type="InterPro" id="IPR036420">
    <property type="entry name" value="BRCT_dom_sf"/>
</dbReference>
<evidence type="ECO:0000256" key="3">
    <source>
        <dbReference type="ARBA" id="ARBA00022705"/>
    </source>
</evidence>
<feature type="binding site" evidence="11">
    <location>
        <position position="418"/>
    </location>
    <ligand>
        <name>Zn(2+)</name>
        <dbReference type="ChEBI" id="CHEBI:29105"/>
    </ligand>
</feature>
<keyword evidence="2 11" id="KW-0436">Ligase</keyword>
<feature type="binding site" evidence="11">
    <location>
        <position position="415"/>
    </location>
    <ligand>
        <name>Zn(2+)</name>
        <dbReference type="ChEBI" id="CHEBI:29105"/>
    </ligand>
</feature>
<dbReference type="InterPro" id="IPR013839">
    <property type="entry name" value="DNAligase_adenylation"/>
</dbReference>
<dbReference type="KEGG" id="gph:GEMMAAP_04770"/>
<evidence type="ECO:0000256" key="5">
    <source>
        <dbReference type="ARBA" id="ARBA00022763"/>
    </source>
</evidence>
<dbReference type="PIRSF" id="PIRSF001604">
    <property type="entry name" value="LigA"/>
    <property type="match status" value="1"/>
</dbReference>
<dbReference type="Pfam" id="PF01653">
    <property type="entry name" value="DNA_ligase_aden"/>
    <property type="match status" value="1"/>
</dbReference>
<keyword evidence="15" id="KW-1185">Reference proteome</keyword>
<dbReference type="GO" id="GO:0006260">
    <property type="term" value="P:DNA replication"/>
    <property type="evidence" value="ECO:0007669"/>
    <property type="project" value="UniProtKB-KW"/>
</dbReference>
<dbReference type="AlphaFoldDB" id="A0A143BI98"/>
<dbReference type="RefSeq" id="WP_026850014.1">
    <property type="nucleotide sequence ID" value="NZ_CP011454.1"/>
</dbReference>
<comment type="catalytic activity">
    <reaction evidence="10 11 12">
        <text>NAD(+) + (deoxyribonucleotide)n-3'-hydroxyl + 5'-phospho-(deoxyribonucleotide)m = (deoxyribonucleotide)n+m + AMP + beta-nicotinamide D-nucleotide.</text>
        <dbReference type="EC" id="6.5.1.2"/>
    </reaction>
</comment>
<dbReference type="Pfam" id="PF14520">
    <property type="entry name" value="HHH_5"/>
    <property type="match status" value="1"/>
</dbReference>
<dbReference type="SUPFAM" id="SSF52113">
    <property type="entry name" value="BRCT domain"/>
    <property type="match status" value="1"/>
</dbReference>
<dbReference type="GO" id="GO:0005829">
    <property type="term" value="C:cytosol"/>
    <property type="evidence" value="ECO:0007669"/>
    <property type="project" value="TreeGrafter"/>
</dbReference>
<feature type="active site" description="N6-AMP-lysine intermediate" evidence="11">
    <location>
        <position position="120"/>
    </location>
</feature>
<gene>
    <name evidence="11" type="primary">ligA</name>
    <name evidence="14" type="ORF">GEMMAAP_04770</name>
</gene>
<keyword evidence="5 11" id="KW-0227">DNA damage</keyword>
<dbReference type="Gene3D" id="1.10.150.20">
    <property type="entry name" value="5' to 3' exonuclease, C-terminal subdomain"/>
    <property type="match status" value="2"/>
</dbReference>
<reference evidence="14 15" key="1">
    <citation type="journal article" date="2014" name="Proc. Natl. Acad. Sci. U.S.A.">
        <title>Functional type 2 photosynthetic reaction centers found in the rare bacterial phylum Gemmatimonadetes.</title>
        <authorList>
            <person name="Zeng Y."/>
            <person name="Feng F."/>
            <person name="Medova H."/>
            <person name="Dean J."/>
            <person name="Koblizek M."/>
        </authorList>
    </citation>
    <scope>NUCLEOTIDE SEQUENCE [LARGE SCALE GENOMIC DNA]</scope>
    <source>
        <strain evidence="14 15">AP64</strain>
    </source>
</reference>
<dbReference type="InterPro" id="IPR013840">
    <property type="entry name" value="DNAligase_N"/>
</dbReference>
<keyword evidence="8 11" id="KW-0520">NAD</keyword>
<dbReference type="CDD" id="cd00114">
    <property type="entry name" value="LIGANc"/>
    <property type="match status" value="1"/>
</dbReference>
<proteinExistence type="inferred from homology"/>
<dbReference type="InterPro" id="IPR033136">
    <property type="entry name" value="DNA_ligase_CS"/>
</dbReference>
<accession>A0A143BI98</accession>
<keyword evidence="7 11" id="KW-0460">Magnesium</keyword>
<dbReference type="InterPro" id="IPR004150">
    <property type="entry name" value="NAD_DNA_ligase_OB"/>
</dbReference>
<dbReference type="InterPro" id="IPR001357">
    <property type="entry name" value="BRCT_dom"/>
</dbReference>
<dbReference type="PROSITE" id="PS01056">
    <property type="entry name" value="DNA_LIGASE_N2"/>
    <property type="match status" value="1"/>
</dbReference>
<dbReference type="Gene3D" id="1.10.287.610">
    <property type="entry name" value="Helix hairpin bin"/>
    <property type="match status" value="1"/>
</dbReference>
<sequence>MPAVPFATTQRAAELRDQLARAQYEYYVLDQPAMADQEYDRLFRELQAIEDQYPSERTEDSPTQRVGAPVQSAFRTHRHLVRMLSLDNAFDHAELLAFEQSIERVVGDAIHRSGYTVELKIDGAAIALTYREGVLTTAATRGDGTEGEDVTLNIRTIRGIPLRLRGTGHPPLMEIRGEVYLPFAGFEQMNEARVAAGEPVYVNPRNAAAGSMRQLDPSITAQRPLRFFGYAAVLPDGSVPAATQWDLLETLVAWGIPVAPHRQRCLTMDEVSRWAHTVEHETRAVLGFAIDGGVVKVNALAVQDELGIRNDRTPRWAVARKFAPDMAVTRLRQIDVNVGRTGVLTPFAVLEPVDVGGATVTYASLHNADQIAAKDLREGDYVQVVRAGDVIPYVLGPVPERRDGTEVPWRIPAECPKCGAPVVRYGDDVASYCTNVACAGRQLEALVHFASKDALDIDGLSYARIQQLLAAGFVHDFADLFDVTVAQLVSLERFGEKSAENLVAAIAASKQQPLSRLLFGLGIRHVGAQAAQLLSRHFGSLEAMMAATPEQLGEVRGIGDIIAASVASYFADPTARALLAKLQAHGLRLDEPNAVQADGPFTGATVVLTGTLPTLSRGEATALIEKAGGRITSSVSRKTTFVVAGEEAGSKLEKARELGIEVIDEAELMARASNS</sequence>
<dbReference type="InterPro" id="IPR012340">
    <property type="entry name" value="NA-bd_OB-fold"/>
</dbReference>
<feature type="domain" description="BRCT" evidence="13">
    <location>
        <begin position="596"/>
        <end position="675"/>
    </location>
</feature>
<dbReference type="Gene3D" id="3.30.470.30">
    <property type="entry name" value="DNA ligase/mRNA capping enzyme"/>
    <property type="match status" value="1"/>
</dbReference>
<feature type="binding site" evidence="11">
    <location>
        <position position="321"/>
    </location>
    <ligand>
        <name>NAD(+)</name>
        <dbReference type="ChEBI" id="CHEBI:57540"/>
    </ligand>
</feature>
<keyword evidence="11" id="KW-0464">Manganese</keyword>
<dbReference type="NCBIfam" id="NF005932">
    <property type="entry name" value="PRK07956.1"/>
    <property type="match status" value="1"/>
</dbReference>
<comment type="similarity">
    <text evidence="11">Belongs to the NAD-dependent DNA ligase family. LigA subfamily.</text>
</comment>
<evidence type="ECO:0000259" key="13">
    <source>
        <dbReference type="PROSITE" id="PS50172"/>
    </source>
</evidence>
<feature type="binding site" evidence="11">
    <location>
        <position position="118"/>
    </location>
    <ligand>
        <name>NAD(+)</name>
        <dbReference type="ChEBI" id="CHEBI:57540"/>
    </ligand>
</feature>
<dbReference type="GO" id="GO:0046872">
    <property type="term" value="F:metal ion binding"/>
    <property type="evidence" value="ECO:0007669"/>
    <property type="project" value="UniProtKB-KW"/>
</dbReference>
<dbReference type="InterPro" id="IPR003583">
    <property type="entry name" value="Hlx-hairpin-Hlx_DNA-bd_motif"/>
</dbReference>
<dbReference type="EC" id="6.5.1.2" evidence="11 12"/>
<dbReference type="Proteomes" id="UP000076404">
    <property type="component" value="Chromosome"/>
</dbReference>
<comment type="cofactor">
    <cofactor evidence="11">
        <name>Mg(2+)</name>
        <dbReference type="ChEBI" id="CHEBI:18420"/>
    </cofactor>
    <cofactor evidence="11">
        <name>Mn(2+)</name>
        <dbReference type="ChEBI" id="CHEBI:29035"/>
    </cofactor>
</comment>
<dbReference type="NCBIfam" id="TIGR00575">
    <property type="entry name" value="dnlj"/>
    <property type="match status" value="1"/>
</dbReference>
<dbReference type="InterPro" id="IPR010994">
    <property type="entry name" value="RuvA_2-like"/>
</dbReference>
<evidence type="ECO:0000256" key="6">
    <source>
        <dbReference type="ARBA" id="ARBA00022833"/>
    </source>
</evidence>
<dbReference type="Pfam" id="PF03119">
    <property type="entry name" value="DNA_ligase_ZBD"/>
    <property type="match status" value="1"/>
</dbReference>
<dbReference type="InterPro" id="IPR041663">
    <property type="entry name" value="DisA/LigA_HHH"/>
</dbReference>
<dbReference type="PROSITE" id="PS50172">
    <property type="entry name" value="BRCT"/>
    <property type="match status" value="1"/>
</dbReference>
<dbReference type="OrthoDB" id="9759736at2"/>
<dbReference type="SUPFAM" id="SSF56091">
    <property type="entry name" value="DNA ligase/mRNA capping enzyme, catalytic domain"/>
    <property type="match status" value="1"/>
</dbReference>
<dbReference type="eggNOG" id="COG0272">
    <property type="taxonomic scope" value="Bacteria"/>
</dbReference>
<dbReference type="PANTHER" id="PTHR23389:SF9">
    <property type="entry name" value="DNA LIGASE"/>
    <property type="match status" value="1"/>
</dbReference>
<dbReference type="Gene3D" id="6.20.10.30">
    <property type="match status" value="1"/>
</dbReference>
<reference evidence="14 15" key="2">
    <citation type="journal article" date="2016" name="Environ. Microbiol. Rep.">
        <title>Metagenomic evidence for the presence of phototrophic Gemmatimonadetes bacteria in diverse environments.</title>
        <authorList>
            <person name="Zeng Y."/>
            <person name="Baumbach J."/>
            <person name="Barbosa E.G."/>
            <person name="Azevedo V."/>
            <person name="Zhang C."/>
            <person name="Koblizek M."/>
        </authorList>
    </citation>
    <scope>NUCLEOTIDE SEQUENCE [LARGE SCALE GENOMIC DNA]</scope>
    <source>
        <strain evidence="14 15">AP64</strain>
    </source>
</reference>
<keyword evidence="3 11" id="KW-0235">DNA replication</keyword>
<keyword evidence="6 11" id="KW-0862">Zinc</keyword>
<dbReference type="SMART" id="SM00278">
    <property type="entry name" value="HhH1"/>
    <property type="match status" value="3"/>
</dbReference>
<dbReference type="SMART" id="SM00292">
    <property type="entry name" value="BRCT"/>
    <property type="match status" value="1"/>
</dbReference>
<evidence type="ECO:0000313" key="15">
    <source>
        <dbReference type="Proteomes" id="UP000076404"/>
    </source>
</evidence>
<dbReference type="EMBL" id="CP011454">
    <property type="protein sequence ID" value="AMW04343.1"/>
    <property type="molecule type" value="Genomic_DNA"/>
</dbReference>
<dbReference type="FunFam" id="1.10.150.20:FF:000007">
    <property type="entry name" value="DNA ligase"/>
    <property type="match status" value="1"/>
</dbReference>
<feature type="binding site" evidence="11">
    <location>
        <position position="178"/>
    </location>
    <ligand>
        <name>NAD(+)</name>
        <dbReference type="ChEBI" id="CHEBI:57540"/>
    </ligand>
</feature>
<dbReference type="SUPFAM" id="SSF50249">
    <property type="entry name" value="Nucleic acid-binding proteins"/>
    <property type="match status" value="1"/>
</dbReference>
<dbReference type="HAMAP" id="MF_01588">
    <property type="entry name" value="DNA_ligase_A"/>
    <property type="match status" value="1"/>
</dbReference>
<feature type="binding site" evidence="11">
    <location>
        <position position="438"/>
    </location>
    <ligand>
        <name>Zn(2+)</name>
        <dbReference type="ChEBI" id="CHEBI:29105"/>
    </ligand>
</feature>
<feature type="binding site" evidence="11">
    <location>
        <position position="433"/>
    </location>
    <ligand>
        <name>Zn(2+)</name>
        <dbReference type="ChEBI" id="CHEBI:29105"/>
    </ligand>
</feature>
<dbReference type="Pfam" id="PF00533">
    <property type="entry name" value="BRCT"/>
    <property type="match status" value="1"/>
</dbReference>
<dbReference type="STRING" id="1379270.GEMMAAP_04770"/>
<dbReference type="GO" id="GO:0003677">
    <property type="term" value="F:DNA binding"/>
    <property type="evidence" value="ECO:0007669"/>
    <property type="project" value="InterPro"/>
</dbReference>
<evidence type="ECO:0000256" key="7">
    <source>
        <dbReference type="ARBA" id="ARBA00022842"/>
    </source>
</evidence>
<organism evidence="14 15">
    <name type="scientific">Gemmatimonas phototrophica</name>
    <dbReference type="NCBI Taxonomy" id="1379270"/>
    <lineage>
        <taxon>Bacteria</taxon>
        <taxon>Pseudomonadati</taxon>
        <taxon>Gemmatimonadota</taxon>
        <taxon>Gemmatimonadia</taxon>
        <taxon>Gemmatimonadales</taxon>
        <taxon>Gemmatimonadaceae</taxon>
        <taxon>Gemmatimonas</taxon>
    </lineage>
</organism>
<evidence type="ECO:0000256" key="8">
    <source>
        <dbReference type="ARBA" id="ARBA00023027"/>
    </source>
</evidence>
<dbReference type="PROSITE" id="PS01055">
    <property type="entry name" value="DNA_LIGASE_N1"/>
    <property type="match status" value="1"/>
</dbReference>
<keyword evidence="4 11" id="KW-0479">Metal-binding</keyword>
<dbReference type="InterPro" id="IPR004149">
    <property type="entry name" value="Znf_DNAligase_C4"/>
</dbReference>
<dbReference type="Pfam" id="PF12826">
    <property type="entry name" value="HHH_2"/>
    <property type="match status" value="1"/>
</dbReference>